<protein>
    <submittedName>
        <fullName evidence="1">Uncharacterized protein</fullName>
    </submittedName>
</protein>
<reference evidence="1 2" key="1">
    <citation type="journal article" date="2019" name="Nat. Med.">
        <title>A library of human gut bacterial isolates paired with longitudinal multiomics data enables mechanistic microbiome research.</title>
        <authorList>
            <person name="Poyet M."/>
            <person name="Groussin M."/>
            <person name="Gibbons S.M."/>
            <person name="Avila-Pacheco J."/>
            <person name="Jiang X."/>
            <person name="Kearney S.M."/>
            <person name="Perrotta A.R."/>
            <person name="Berdy B."/>
            <person name="Zhao S."/>
            <person name="Lieberman T.D."/>
            <person name="Swanson P.K."/>
            <person name="Smith M."/>
            <person name="Roesemann S."/>
            <person name="Alexander J.E."/>
            <person name="Rich S.A."/>
            <person name="Livny J."/>
            <person name="Vlamakis H."/>
            <person name="Clish C."/>
            <person name="Bullock K."/>
            <person name="Deik A."/>
            <person name="Scott J."/>
            <person name="Pierce K.A."/>
            <person name="Xavier R.J."/>
            <person name="Alm E.J."/>
        </authorList>
    </citation>
    <scope>NUCLEOTIDE SEQUENCE [LARGE SCALE GENOMIC DNA]</scope>
    <source>
        <strain evidence="1 2">BIOML-A10</strain>
    </source>
</reference>
<evidence type="ECO:0000313" key="1">
    <source>
        <dbReference type="EMBL" id="KAA3758648.1"/>
    </source>
</evidence>
<dbReference type="Proteomes" id="UP000422221">
    <property type="component" value="Unassembled WGS sequence"/>
</dbReference>
<sequence length="86" mass="10029">MNNQQQKPQTITLEYIARLKAEKLEEIREQKKAMSRTTRRIFAPLAPAASKGDALMRSFNTGMAVFDGVMLGWKILKQVRRFFRRN</sequence>
<name>A0A7J4XDQ9_9BACE</name>
<organism evidence="1 2">
    <name type="scientific">Bacteroides salyersiae</name>
    <dbReference type="NCBI Taxonomy" id="291644"/>
    <lineage>
        <taxon>Bacteria</taxon>
        <taxon>Pseudomonadati</taxon>
        <taxon>Bacteroidota</taxon>
        <taxon>Bacteroidia</taxon>
        <taxon>Bacteroidales</taxon>
        <taxon>Bacteroidaceae</taxon>
        <taxon>Bacteroides</taxon>
    </lineage>
</organism>
<dbReference type="RefSeq" id="WP_021936852.1">
    <property type="nucleotide sequence ID" value="NZ_CP072243.1"/>
</dbReference>
<dbReference type="EMBL" id="VWMK01000026">
    <property type="protein sequence ID" value="KAA3758648.1"/>
    <property type="molecule type" value="Genomic_DNA"/>
</dbReference>
<accession>A0A7J4XDQ9</accession>
<gene>
    <name evidence="1" type="ORF">F3F73_20625</name>
</gene>
<proteinExistence type="predicted"/>
<comment type="caution">
    <text evidence="1">The sequence shown here is derived from an EMBL/GenBank/DDBJ whole genome shotgun (WGS) entry which is preliminary data.</text>
</comment>
<dbReference type="AlphaFoldDB" id="A0A7J4XDQ9"/>
<evidence type="ECO:0000313" key="2">
    <source>
        <dbReference type="Proteomes" id="UP000422221"/>
    </source>
</evidence>